<dbReference type="EMBL" id="CP013065">
    <property type="protein sequence ID" value="ALM12750.1"/>
    <property type="molecule type" value="Genomic_DNA"/>
</dbReference>
<gene>
    <name evidence="4" type="ORF">PeribacterD1_0046</name>
</gene>
<feature type="transmembrane region" description="Helical" evidence="3">
    <location>
        <begin position="220"/>
        <end position="242"/>
    </location>
</feature>
<evidence type="ECO:0000256" key="2">
    <source>
        <dbReference type="ARBA" id="ARBA00022448"/>
    </source>
</evidence>
<evidence type="ECO:0000313" key="5">
    <source>
        <dbReference type="Proteomes" id="UP000069135"/>
    </source>
</evidence>
<dbReference type="PATRIC" id="fig|1735161.3.peg.46"/>
<feature type="transmembrane region" description="Helical" evidence="3">
    <location>
        <begin position="96"/>
        <end position="119"/>
    </location>
</feature>
<evidence type="ECO:0000256" key="3">
    <source>
        <dbReference type="SAM" id="Phobius"/>
    </source>
</evidence>
<organism evidence="4 5">
    <name type="scientific">Candidatus Peribacter riflensis</name>
    <dbReference type="NCBI Taxonomy" id="1735162"/>
    <lineage>
        <taxon>Bacteria</taxon>
        <taxon>Candidatus Peregrinibacteriota</taxon>
        <taxon>Candidatus Peribacteria</taxon>
        <taxon>Candidatus Peribacterales</taxon>
        <taxon>Candidatus Peribacteraceae</taxon>
        <taxon>Candidatus Peribacter</taxon>
    </lineage>
</organism>
<feature type="transmembrane region" description="Helical" evidence="3">
    <location>
        <begin position="37"/>
        <end position="56"/>
    </location>
</feature>
<feature type="transmembrane region" description="Helical" evidence="3">
    <location>
        <begin position="62"/>
        <end position="87"/>
    </location>
</feature>
<feature type="transmembrane region" description="Helical" evidence="3">
    <location>
        <begin position="284"/>
        <end position="307"/>
    </location>
</feature>
<dbReference type="KEGG" id="prf:PeribacterA2_0046"/>
<protein>
    <recommendedName>
        <fullName evidence="6">Auxin efflux carrier</fullName>
    </recommendedName>
</protein>
<dbReference type="AlphaFoldDB" id="A0A0S1SIM0"/>
<evidence type="ECO:0008006" key="6">
    <source>
        <dbReference type="Google" id="ProtNLM"/>
    </source>
</evidence>
<accession>A0A0S1SV95</accession>
<reference evidence="5" key="1">
    <citation type="submission" date="2015-10" db="EMBL/GenBank/DDBJ databases">
        <title>Analysis of five complete genome sequences for members of the class Peribacteria in the recently recognized Peregrinibacteria bacterial phylum.</title>
        <authorList>
            <person name="Anantharaman K."/>
            <person name="Brown C.T."/>
            <person name="Burstein D."/>
            <person name="Castelle C.J."/>
            <person name="Probst A.J."/>
            <person name="Thomas B.C."/>
            <person name="Williams K.H."/>
            <person name="Banfield J.F."/>
        </authorList>
    </citation>
    <scope>NUCLEOTIDE SEQUENCE [LARGE SCALE GENOMIC DNA]</scope>
</reference>
<feature type="transmembrane region" description="Helical" evidence="3">
    <location>
        <begin position="159"/>
        <end position="177"/>
    </location>
</feature>
<evidence type="ECO:0000256" key="1">
    <source>
        <dbReference type="ARBA" id="ARBA00004127"/>
    </source>
</evidence>
<proteinExistence type="predicted"/>
<feature type="transmembrane region" description="Helical" evidence="3">
    <location>
        <begin position="125"/>
        <end position="147"/>
    </location>
</feature>
<keyword evidence="3" id="KW-0812">Transmembrane</keyword>
<keyword evidence="3" id="KW-0472">Membrane</keyword>
<feature type="transmembrane region" description="Helical" evidence="3">
    <location>
        <begin position="12"/>
        <end position="30"/>
    </location>
</feature>
<accession>A0A0S1SQH6</accession>
<dbReference type="GO" id="GO:0012505">
    <property type="term" value="C:endomembrane system"/>
    <property type="evidence" value="ECO:0007669"/>
    <property type="project" value="UniProtKB-SubCell"/>
</dbReference>
<feature type="transmembrane region" description="Helical" evidence="3">
    <location>
        <begin position="254"/>
        <end position="272"/>
    </location>
</feature>
<reference evidence="4 5" key="2">
    <citation type="journal article" date="2016" name="PeerJ">
        <title>Analysis of five complete genome sequences for members of the class Peribacteria in the recently recognized Peregrinibacteria bacterial phylum.</title>
        <authorList>
            <person name="Anantharaman K."/>
            <person name="Brown C.T."/>
            <person name="Burstein D."/>
            <person name="Castelle C.J."/>
            <person name="Probst A.J."/>
            <person name="Thomas B.C."/>
            <person name="Williams K.H."/>
            <person name="Banfield J.F."/>
        </authorList>
    </citation>
    <scope>NUCLEOTIDE SEQUENCE [LARGE SCALE GENOMIC DNA]</scope>
    <source>
        <strain evidence="4">RIFOXYD1_FULL_PER-ii_59_16</strain>
    </source>
</reference>
<dbReference type="Proteomes" id="UP000069135">
    <property type="component" value="Chromosome"/>
</dbReference>
<sequence length="308" mass="33250">MTVFFALVGKLLPLYLFIAAGYVLGVFLHLKRRPVALLLLYVLSPIVVFEGGWTAPLSRGTLALPLIFLVICSVLCVIFYLASGLVWKRGDTMRNLAAFASANGNSGYFGIPAGLALFGQQSLSIIVLCSLGFVLYESSTGFFTLARGNFTVRESLRKAAALPMLYAFALGIIFNIWHMPEPAMVSVFLGDVRSAFSVLGMLLIGVSLAGEKFSAIDGRLLAFTTVAKTIIWPALMLCLIALDRQVFQVFSEDVHGVLLLMGMIPLAVNTVVYSSVLKVHPEKAAVAVMVSTVLALFFIPALSAVFLQ</sequence>
<keyword evidence="3" id="KW-1133">Transmembrane helix</keyword>
<evidence type="ECO:0000313" key="4">
    <source>
        <dbReference type="EMBL" id="ALM12750.1"/>
    </source>
</evidence>
<accession>A0A0S1SPC6</accession>
<comment type="subcellular location">
    <subcellularLocation>
        <location evidence="1">Endomembrane system</location>
        <topology evidence="1">Multi-pass membrane protein</topology>
    </subcellularLocation>
</comment>
<dbReference type="PANTHER" id="PTHR36838:SF1">
    <property type="entry name" value="SLR1864 PROTEIN"/>
    <property type="match status" value="1"/>
</dbReference>
<dbReference type="STRING" id="1735162.PeribacterB2_0046"/>
<dbReference type="Gene3D" id="1.20.1530.20">
    <property type="match status" value="1"/>
</dbReference>
<keyword evidence="2" id="KW-0813">Transport</keyword>
<dbReference type="PANTHER" id="PTHR36838">
    <property type="entry name" value="AUXIN EFFLUX CARRIER FAMILY PROTEIN"/>
    <property type="match status" value="1"/>
</dbReference>
<accession>A0A0S1SHV6</accession>
<dbReference type="InterPro" id="IPR038770">
    <property type="entry name" value="Na+/solute_symporter_sf"/>
</dbReference>
<feature type="transmembrane region" description="Helical" evidence="3">
    <location>
        <begin position="183"/>
        <end position="208"/>
    </location>
</feature>
<name>A0A0S1SIM0_9BACT</name>
<accession>A0A0S1SIM0</accession>